<accession>A0A1E5L8B9</accession>
<evidence type="ECO:0000313" key="10">
    <source>
        <dbReference type="Proteomes" id="UP000095255"/>
    </source>
</evidence>
<keyword evidence="6" id="KW-0406">Ion transport</keyword>
<reference evidence="9 10" key="1">
    <citation type="submission" date="2016-09" db="EMBL/GenBank/DDBJ databases">
        <title>Desulfuribacillus arsenicus sp. nov., an obligately anaerobic, dissimilatory arsenic- and antimonate-reducing bacterium isolated from anoxic sediments.</title>
        <authorList>
            <person name="Abin C.A."/>
            <person name="Hollibaugh J.T."/>
        </authorList>
    </citation>
    <scope>NUCLEOTIDE SEQUENCE [LARGE SCALE GENOMIC DNA]</scope>
    <source>
        <strain evidence="9 10">MLFW-2</strain>
    </source>
</reference>
<evidence type="ECO:0000256" key="2">
    <source>
        <dbReference type="ARBA" id="ARBA00022448"/>
    </source>
</evidence>
<evidence type="ECO:0000256" key="8">
    <source>
        <dbReference type="SAM" id="Phobius"/>
    </source>
</evidence>
<keyword evidence="2" id="KW-0813">Transport</keyword>
<feature type="transmembrane region" description="Helical" evidence="8">
    <location>
        <begin position="197"/>
        <end position="217"/>
    </location>
</feature>
<dbReference type="PANTHER" id="PTHR32024:SF4">
    <property type="entry name" value="KTR SYSTEM POTASSIUM UPTAKE PROTEIN D"/>
    <property type="match status" value="1"/>
</dbReference>
<evidence type="ECO:0000256" key="5">
    <source>
        <dbReference type="ARBA" id="ARBA00022989"/>
    </source>
</evidence>
<organism evidence="9 10">
    <name type="scientific">Desulfuribacillus stibiiarsenatis</name>
    <dbReference type="NCBI Taxonomy" id="1390249"/>
    <lineage>
        <taxon>Bacteria</taxon>
        <taxon>Bacillati</taxon>
        <taxon>Bacillota</taxon>
        <taxon>Desulfuribacillia</taxon>
        <taxon>Desulfuribacillales</taxon>
        <taxon>Desulfuribacillaceae</taxon>
        <taxon>Desulfuribacillus</taxon>
    </lineage>
</organism>
<evidence type="ECO:0000256" key="7">
    <source>
        <dbReference type="ARBA" id="ARBA00023136"/>
    </source>
</evidence>
<dbReference type="OrthoDB" id="9810952at2"/>
<dbReference type="STRING" id="1390249.BHU72_11695"/>
<feature type="transmembrane region" description="Helical" evidence="8">
    <location>
        <begin position="124"/>
        <end position="154"/>
    </location>
</feature>
<evidence type="ECO:0000256" key="6">
    <source>
        <dbReference type="ARBA" id="ARBA00023065"/>
    </source>
</evidence>
<proteinExistence type="predicted"/>
<keyword evidence="4 8" id="KW-0812">Transmembrane</keyword>
<feature type="transmembrane region" description="Helical" evidence="8">
    <location>
        <begin position="359"/>
        <end position="380"/>
    </location>
</feature>
<dbReference type="Pfam" id="PF02386">
    <property type="entry name" value="TrkH"/>
    <property type="match status" value="1"/>
</dbReference>
<gene>
    <name evidence="9" type="ORF">BHU72_11695</name>
</gene>
<feature type="transmembrane region" description="Helical" evidence="8">
    <location>
        <begin position="79"/>
        <end position="103"/>
    </location>
</feature>
<evidence type="ECO:0000313" key="9">
    <source>
        <dbReference type="EMBL" id="OEH86193.1"/>
    </source>
</evidence>
<dbReference type="EMBL" id="MJAT01000006">
    <property type="protein sequence ID" value="OEH86193.1"/>
    <property type="molecule type" value="Genomic_DNA"/>
</dbReference>
<feature type="transmembrane region" description="Helical" evidence="8">
    <location>
        <begin position="417"/>
        <end position="439"/>
    </location>
</feature>
<comment type="caution">
    <text evidence="9">The sequence shown here is derived from an EMBL/GenBank/DDBJ whole genome shotgun (WGS) entry which is preliminary data.</text>
</comment>
<dbReference type="Proteomes" id="UP000095255">
    <property type="component" value="Unassembled WGS sequence"/>
</dbReference>
<keyword evidence="7 8" id="KW-0472">Membrane</keyword>
<dbReference type="PANTHER" id="PTHR32024">
    <property type="entry name" value="TRK SYSTEM POTASSIUM UPTAKE PROTEIN TRKG-RELATED"/>
    <property type="match status" value="1"/>
</dbReference>
<feature type="transmembrane region" description="Helical" evidence="8">
    <location>
        <begin position="237"/>
        <end position="258"/>
    </location>
</feature>
<dbReference type="RefSeq" id="WP_069701421.1">
    <property type="nucleotide sequence ID" value="NZ_MJAT01000006.1"/>
</dbReference>
<evidence type="ECO:0000256" key="3">
    <source>
        <dbReference type="ARBA" id="ARBA00022475"/>
    </source>
</evidence>
<feature type="transmembrane region" description="Helical" evidence="8">
    <location>
        <begin position="294"/>
        <end position="314"/>
    </location>
</feature>
<sequence length="456" mass="50544">MRITIPLYKKIELTAAQLIVFIYTLAIAISSSLLSLPWAKQPGVEMNFVDLLFTTVSAITVTGLTVANTAETFTPFGTTIIAMLLQIGGVGVMTLWTFIWLIFGKKIGLGYRQLIMIDQNRDQLTGLVKVIQLVFGFAIAIELLGVLFFTSIFYFRGYYPELSQAFYHGFFHSISAYTNGGFDIFGNSLQSFYQDYLVQTGTIVLIILGAIGFPVLIEGWSYAVAKKNKEKFRFSLYTKVTLLTFVILLVIGTIGIFFMEHQGYIKDAPWHEKLFFSLFNSVTARSGGLSTMDVSQMFVPTLLFLSVLMFIGASPSSVGGGIRTTTFATVILTIRTYARGRKNVHVFGRRLDEADILKSFVVFTFGVLLIVTSILIIDFLEMHQHSLVSVIFEVTSAFGTCGLSTGITPDLTNISKFILMGLMFIGRIGILAFLVSMSVDHGHANIKYPVEKIIIG</sequence>
<dbReference type="GO" id="GO:0008324">
    <property type="term" value="F:monoatomic cation transmembrane transporter activity"/>
    <property type="evidence" value="ECO:0007669"/>
    <property type="project" value="InterPro"/>
</dbReference>
<dbReference type="InterPro" id="IPR003445">
    <property type="entry name" value="Cat_transpt"/>
</dbReference>
<keyword evidence="10" id="KW-1185">Reference proteome</keyword>
<dbReference type="AlphaFoldDB" id="A0A1E5L8B9"/>
<feature type="transmembrane region" description="Helical" evidence="8">
    <location>
        <begin position="48"/>
        <end position="67"/>
    </location>
</feature>
<keyword evidence="5 8" id="KW-1133">Transmembrane helix</keyword>
<evidence type="ECO:0000256" key="4">
    <source>
        <dbReference type="ARBA" id="ARBA00022692"/>
    </source>
</evidence>
<dbReference type="GO" id="GO:0005886">
    <property type="term" value="C:plasma membrane"/>
    <property type="evidence" value="ECO:0007669"/>
    <property type="project" value="UniProtKB-SubCell"/>
</dbReference>
<dbReference type="GO" id="GO:0030001">
    <property type="term" value="P:metal ion transport"/>
    <property type="evidence" value="ECO:0007669"/>
    <property type="project" value="UniProtKB-ARBA"/>
</dbReference>
<feature type="transmembrane region" description="Helical" evidence="8">
    <location>
        <begin position="15"/>
        <end position="36"/>
    </location>
</feature>
<keyword evidence="3" id="KW-1003">Cell membrane</keyword>
<name>A0A1E5L8B9_9FIRM</name>
<protein>
    <submittedName>
        <fullName evidence="9">Ktr system potassium uptake protein D</fullName>
    </submittedName>
</protein>
<comment type="subcellular location">
    <subcellularLocation>
        <location evidence="1">Cell membrane</location>
        <topology evidence="1">Multi-pass membrane protein</topology>
    </subcellularLocation>
</comment>
<evidence type="ECO:0000256" key="1">
    <source>
        <dbReference type="ARBA" id="ARBA00004651"/>
    </source>
</evidence>